<dbReference type="GO" id="GO:0006094">
    <property type="term" value="P:gluconeogenesis"/>
    <property type="evidence" value="ECO:0007669"/>
    <property type="project" value="InterPro"/>
</dbReference>
<dbReference type="AlphaFoldDB" id="A0A061R2C3"/>
<dbReference type="CDD" id="cd01516">
    <property type="entry name" value="FBPase_glpX"/>
    <property type="match status" value="1"/>
</dbReference>
<dbReference type="Gene3D" id="3.40.190.90">
    <property type="match status" value="1"/>
</dbReference>
<dbReference type="EMBL" id="GBEZ01021880">
    <property type="protein sequence ID" value="JAC64909.1"/>
    <property type="molecule type" value="Transcribed_RNA"/>
</dbReference>
<dbReference type="Gene3D" id="3.30.540.10">
    <property type="entry name" value="Fructose-1,6-Bisphosphatase, subunit A, domain 1"/>
    <property type="match status" value="1"/>
</dbReference>
<dbReference type="PANTHER" id="PTHR30447:SF0">
    <property type="entry name" value="FRUCTOSE-1,6-BISPHOSPHATASE 1 CLASS 2-RELATED"/>
    <property type="match status" value="1"/>
</dbReference>
<protein>
    <submittedName>
        <fullName evidence="5">Fructose-1,6-bisphosphatase II</fullName>
    </submittedName>
</protein>
<keyword evidence="3" id="KW-0464">Manganese</keyword>
<evidence type="ECO:0000256" key="3">
    <source>
        <dbReference type="ARBA" id="ARBA00023211"/>
    </source>
</evidence>
<dbReference type="GO" id="GO:0030388">
    <property type="term" value="P:fructose 1,6-bisphosphate metabolic process"/>
    <property type="evidence" value="ECO:0007669"/>
    <property type="project" value="TreeGrafter"/>
</dbReference>
<dbReference type="InterPro" id="IPR004464">
    <property type="entry name" value="FBPase_class-2/SBPase"/>
</dbReference>
<dbReference type="NCBIfam" id="TIGR00330">
    <property type="entry name" value="glpX"/>
    <property type="match status" value="1"/>
</dbReference>
<reference evidence="5" key="1">
    <citation type="submission" date="2014-05" db="EMBL/GenBank/DDBJ databases">
        <title>The transcriptome of the halophilic microalga Tetraselmis sp. GSL018 isolated from the Great Salt Lake, Utah.</title>
        <authorList>
            <person name="Jinkerson R.E."/>
            <person name="D'Adamo S."/>
            <person name="Posewitz M.C."/>
        </authorList>
    </citation>
    <scope>NUCLEOTIDE SEQUENCE</scope>
    <source>
        <strain evidence="5">GSL018</strain>
    </source>
</reference>
<keyword evidence="1" id="KW-0479">Metal-binding</keyword>
<evidence type="ECO:0000313" key="5">
    <source>
        <dbReference type="EMBL" id="JAC64909.1"/>
    </source>
</evidence>
<dbReference type="PANTHER" id="PTHR30447">
    <property type="entry name" value="FRUCTOSE-1,6-BISPHOSPHATASE CLASS 2"/>
    <property type="match status" value="1"/>
</dbReference>
<evidence type="ECO:0000256" key="4">
    <source>
        <dbReference type="ARBA" id="ARBA00023277"/>
    </source>
</evidence>
<organism evidence="5">
    <name type="scientific">Tetraselmis sp. GSL018</name>
    <dbReference type="NCBI Taxonomy" id="582737"/>
    <lineage>
        <taxon>Eukaryota</taxon>
        <taxon>Viridiplantae</taxon>
        <taxon>Chlorophyta</taxon>
        <taxon>core chlorophytes</taxon>
        <taxon>Chlorodendrophyceae</taxon>
        <taxon>Chlorodendrales</taxon>
        <taxon>Chlorodendraceae</taxon>
        <taxon>Tetraselmis</taxon>
    </lineage>
</organism>
<keyword evidence="2" id="KW-0378">Hydrolase</keyword>
<keyword evidence="4" id="KW-0119">Carbohydrate metabolism</keyword>
<accession>A0A061R2C3</accession>
<dbReference type="GO" id="GO:0006071">
    <property type="term" value="P:glycerol metabolic process"/>
    <property type="evidence" value="ECO:0007669"/>
    <property type="project" value="InterPro"/>
</dbReference>
<dbReference type="FunFam" id="3.40.190.90:FF:000001">
    <property type="entry name" value="Fructose-1,6-bisphosphatase"/>
    <property type="match status" value="1"/>
</dbReference>
<proteinExistence type="predicted"/>
<sequence>MISTSTSVSGLRFPAYSRLQKTSSELSVLKRDYEGYRPTIHYRVRPLRLRKGLLASTDAQHAETEKGFHFLSTSSFDVRDVGVDLLSPAGPDYDTVQRNLALEIVRVTEAAALAAGKWQGKGDKNAADKAAVDQMRKVLNTIRMDGTVVIGEGEKDEAPMLYCGERVGDGSFPQVDIAVDPLDGTTLTATGREGAIAVIAIAEKGALFDPGPCVYMDKIAVGPEVLPHSISLDYSVKRNLLAVAEAKRKTLSEVTIVILDRPRHEDLIREVREAGARIKLISDGDVAAAIEVSRPGTSVDVLMGVGGTPEGVIAAAALKCMGGTMQGRLAPRTEAERERAVELGYDVGKILFIEDLCGGEKVFFAATGVTDGNLLRGVRYFGGGANTNSIVMRAESGTVRVMDTTHRWSKPGVTNLHHCR</sequence>
<dbReference type="GO" id="GO:0042132">
    <property type="term" value="F:fructose 1,6-bisphosphate 1-phosphatase activity"/>
    <property type="evidence" value="ECO:0007669"/>
    <property type="project" value="InterPro"/>
</dbReference>
<evidence type="ECO:0000256" key="1">
    <source>
        <dbReference type="ARBA" id="ARBA00022723"/>
    </source>
</evidence>
<dbReference type="GO" id="GO:0005829">
    <property type="term" value="C:cytosol"/>
    <property type="evidence" value="ECO:0007669"/>
    <property type="project" value="TreeGrafter"/>
</dbReference>
<dbReference type="Pfam" id="PF03320">
    <property type="entry name" value="FBPase_glpX"/>
    <property type="match status" value="1"/>
</dbReference>
<name>A0A061R2C3_9CHLO</name>
<gene>
    <name evidence="5" type="primary">GLPX</name>
    <name evidence="5" type="ORF">TSPGSL018_17260</name>
</gene>
<dbReference type="GO" id="GO:0046872">
    <property type="term" value="F:metal ion binding"/>
    <property type="evidence" value="ECO:0007669"/>
    <property type="project" value="UniProtKB-KW"/>
</dbReference>
<evidence type="ECO:0000256" key="2">
    <source>
        <dbReference type="ARBA" id="ARBA00022801"/>
    </source>
</evidence>
<dbReference type="SUPFAM" id="SSF56655">
    <property type="entry name" value="Carbohydrate phosphatase"/>
    <property type="match status" value="1"/>
</dbReference>